<comment type="caution">
    <text evidence="5">The sequence shown here is derived from an EMBL/GenBank/DDBJ whole genome shotgun (WGS) entry which is preliminary data.</text>
</comment>
<evidence type="ECO:0000313" key="5">
    <source>
        <dbReference type="EMBL" id="CAH0994663.1"/>
    </source>
</evidence>
<proteinExistence type="predicted"/>
<dbReference type="InterPro" id="IPR003313">
    <property type="entry name" value="AraC-bd"/>
</dbReference>
<evidence type="ECO:0000313" key="6">
    <source>
        <dbReference type="Proteomes" id="UP000837932"/>
    </source>
</evidence>
<dbReference type="SUPFAM" id="SSF46689">
    <property type="entry name" value="Homeodomain-like"/>
    <property type="match status" value="1"/>
</dbReference>
<sequence length="292" mass="34601">MFKIYQIADFLDTTKKNIQFHINKLEGTPPAKNIIRPHKHQFYEVFLVKRGLIKQSVDYKEFEIKGTTLFFISQGQLHQWERNNEVFEGYRLMFTEEFLLLGQPNKNILFELIYLDNLYHNPYLELTEKNASQIIACFELLLEEFQLQDAREDALSSLVFVLLVKIQRLFNAYESNQSSKHQIVVYKQFIYLIEKHLTENLSPSDYAEKLSISPRHLNRIVQNVANQSVTDIIQQRTVLEAKRLLSYTNLTIGQITDQLGFEDTSYFSRYFRKITHCSPSDFRNQMTEKYLN</sequence>
<dbReference type="InterPro" id="IPR037923">
    <property type="entry name" value="HTH-like"/>
</dbReference>
<organism evidence="5 6">
    <name type="scientific">Emticicia aquatica</name>
    <dbReference type="NCBI Taxonomy" id="1681835"/>
    <lineage>
        <taxon>Bacteria</taxon>
        <taxon>Pseudomonadati</taxon>
        <taxon>Bacteroidota</taxon>
        <taxon>Cytophagia</taxon>
        <taxon>Cytophagales</taxon>
        <taxon>Leadbetterellaceae</taxon>
        <taxon>Emticicia</taxon>
    </lineage>
</organism>
<dbReference type="Pfam" id="PF02311">
    <property type="entry name" value="AraC_binding"/>
    <property type="match status" value="1"/>
</dbReference>
<reference evidence="5" key="1">
    <citation type="submission" date="2021-12" db="EMBL/GenBank/DDBJ databases">
        <authorList>
            <person name="Rodrigo-Torres L."/>
            <person name="Arahal R. D."/>
            <person name="Lucena T."/>
        </authorList>
    </citation>
    <scope>NUCLEOTIDE SEQUENCE</scope>
    <source>
        <strain evidence="5">CECT 8858</strain>
    </source>
</reference>
<dbReference type="InterPro" id="IPR020449">
    <property type="entry name" value="Tscrpt_reg_AraC-type_HTH"/>
</dbReference>
<evidence type="ECO:0000256" key="1">
    <source>
        <dbReference type="ARBA" id="ARBA00023015"/>
    </source>
</evidence>
<keyword evidence="3" id="KW-0804">Transcription</keyword>
<dbReference type="RefSeq" id="WP_238804627.1">
    <property type="nucleotide sequence ID" value="NZ_CAKLPY010000001.1"/>
</dbReference>
<gene>
    <name evidence="5" type="primary">rhaR_3</name>
    <name evidence="5" type="ORF">EMA8858_00775</name>
</gene>
<dbReference type="SUPFAM" id="SSF51215">
    <property type="entry name" value="Regulatory protein AraC"/>
    <property type="match status" value="1"/>
</dbReference>
<name>A0ABN8EP68_9BACT</name>
<dbReference type="PRINTS" id="PR00032">
    <property type="entry name" value="HTHARAC"/>
</dbReference>
<evidence type="ECO:0000256" key="2">
    <source>
        <dbReference type="ARBA" id="ARBA00023125"/>
    </source>
</evidence>
<dbReference type="PANTHER" id="PTHR43280">
    <property type="entry name" value="ARAC-FAMILY TRANSCRIPTIONAL REGULATOR"/>
    <property type="match status" value="1"/>
</dbReference>
<dbReference type="Proteomes" id="UP000837932">
    <property type="component" value="Unassembled WGS sequence"/>
</dbReference>
<dbReference type="SMART" id="SM00342">
    <property type="entry name" value="HTH_ARAC"/>
    <property type="match status" value="1"/>
</dbReference>
<evidence type="ECO:0000259" key="4">
    <source>
        <dbReference type="PROSITE" id="PS01124"/>
    </source>
</evidence>
<evidence type="ECO:0000256" key="3">
    <source>
        <dbReference type="ARBA" id="ARBA00023163"/>
    </source>
</evidence>
<dbReference type="InterPro" id="IPR018060">
    <property type="entry name" value="HTH_AraC"/>
</dbReference>
<keyword evidence="1" id="KW-0805">Transcription regulation</keyword>
<feature type="domain" description="HTH araC/xylS-type" evidence="4">
    <location>
        <begin position="187"/>
        <end position="285"/>
    </location>
</feature>
<dbReference type="PROSITE" id="PS01124">
    <property type="entry name" value="HTH_ARAC_FAMILY_2"/>
    <property type="match status" value="1"/>
</dbReference>
<keyword evidence="6" id="KW-1185">Reference proteome</keyword>
<dbReference type="PANTHER" id="PTHR43280:SF32">
    <property type="entry name" value="TRANSCRIPTIONAL REGULATORY PROTEIN"/>
    <property type="match status" value="1"/>
</dbReference>
<dbReference type="Pfam" id="PF12833">
    <property type="entry name" value="HTH_18"/>
    <property type="match status" value="1"/>
</dbReference>
<dbReference type="Gene3D" id="2.60.120.10">
    <property type="entry name" value="Jelly Rolls"/>
    <property type="match status" value="1"/>
</dbReference>
<dbReference type="EMBL" id="CAKLPY010000001">
    <property type="protein sequence ID" value="CAH0994663.1"/>
    <property type="molecule type" value="Genomic_DNA"/>
</dbReference>
<dbReference type="InterPro" id="IPR009057">
    <property type="entry name" value="Homeodomain-like_sf"/>
</dbReference>
<dbReference type="Gene3D" id="1.10.10.60">
    <property type="entry name" value="Homeodomain-like"/>
    <property type="match status" value="1"/>
</dbReference>
<dbReference type="InterPro" id="IPR014710">
    <property type="entry name" value="RmlC-like_jellyroll"/>
</dbReference>
<protein>
    <submittedName>
        <fullName evidence="5">HTH-type transcriptional activator RhaR</fullName>
    </submittedName>
</protein>
<accession>A0ABN8EP68</accession>
<keyword evidence="2" id="KW-0238">DNA-binding</keyword>